<organism evidence="1 2">
    <name type="scientific">Zophobas morio</name>
    <dbReference type="NCBI Taxonomy" id="2755281"/>
    <lineage>
        <taxon>Eukaryota</taxon>
        <taxon>Metazoa</taxon>
        <taxon>Ecdysozoa</taxon>
        <taxon>Arthropoda</taxon>
        <taxon>Hexapoda</taxon>
        <taxon>Insecta</taxon>
        <taxon>Pterygota</taxon>
        <taxon>Neoptera</taxon>
        <taxon>Endopterygota</taxon>
        <taxon>Coleoptera</taxon>
        <taxon>Polyphaga</taxon>
        <taxon>Cucujiformia</taxon>
        <taxon>Tenebrionidae</taxon>
        <taxon>Zophobas</taxon>
    </lineage>
</organism>
<gene>
    <name evidence="1" type="ORF">Zmor_012329</name>
</gene>
<evidence type="ECO:0000313" key="1">
    <source>
        <dbReference type="EMBL" id="KAJ3615747.1"/>
    </source>
</evidence>
<keyword evidence="2" id="KW-1185">Reference proteome</keyword>
<dbReference type="AlphaFoldDB" id="A0AA38HIF3"/>
<name>A0AA38HIF3_9CUCU</name>
<comment type="caution">
    <text evidence="1">The sequence shown here is derived from an EMBL/GenBank/DDBJ whole genome shotgun (WGS) entry which is preliminary data.</text>
</comment>
<dbReference type="EMBL" id="JALNTZ010003913">
    <property type="protein sequence ID" value="KAJ3615747.1"/>
    <property type="molecule type" value="Genomic_DNA"/>
</dbReference>
<proteinExistence type="predicted"/>
<reference evidence="1" key="1">
    <citation type="journal article" date="2023" name="G3 (Bethesda)">
        <title>Whole genome assemblies of Zophobas morio and Tenebrio molitor.</title>
        <authorList>
            <person name="Kaur S."/>
            <person name="Stinson S.A."/>
            <person name="diCenzo G.C."/>
        </authorList>
    </citation>
    <scope>NUCLEOTIDE SEQUENCE</scope>
    <source>
        <strain evidence="1">QUZm001</strain>
    </source>
</reference>
<protein>
    <submittedName>
        <fullName evidence="1">Uncharacterized protein</fullName>
    </submittedName>
</protein>
<sequence length="132" mass="14639">MQRERICLCGTSGTHLLPRVLFNPAIFRRTAKAAMSGGGCSFPPLDQQGAHVDNSSLQVPPADHFITSDHGALLINYSSVVVCRDLNCKYPAWNSRVDNPKGRIIESSPMRADCVSYYYRTQHMERTGISPL</sequence>
<evidence type="ECO:0000313" key="2">
    <source>
        <dbReference type="Proteomes" id="UP001168821"/>
    </source>
</evidence>
<dbReference type="Proteomes" id="UP001168821">
    <property type="component" value="Unassembled WGS sequence"/>
</dbReference>
<accession>A0AA38HIF3</accession>